<dbReference type="NCBIfam" id="NF038074">
    <property type="entry name" value="fam_STM4014"/>
    <property type="match status" value="1"/>
</dbReference>
<dbReference type="RefSeq" id="WP_406695651.1">
    <property type="nucleotide sequence ID" value="NZ_CP155447.1"/>
</dbReference>
<dbReference type="EMBL" id="CP155447">
    <property type="protein sequence ID" value="XBH02910.1"/>
    <property type="molecule type" value="Genomic_DNA"/>
</dbReference>
<protein>
    <submittedName>
        <fullName evidence="1">STM4014 family protein</fullName>
    </submittedName>
</protein>
<reference evidence="1" key="1">
    <citation type="submission" date="2024-05" db="EMBL/GenBank/DDBJ databases">
        <title>Planctomycetes of the genus Singulisphaera possess chitinolytic capabilities.</title>
        <authorList>
            <person name="Ivanova A."/>
        </authorList>
    </citation>
    <scope>NUCLEOTIDE SEQUENCE</scope>
    <source>
        <strain evidence="1">Ch08T</strain>
    </source>
</reference>
<dbReference type="SUPFAM" id="SSF56059">
    <property type="entry name" value="Glutathione synthetase ATP-binding domain-like"/>
    <property type="match status" value="1"/>
</dbReference>
<accession>A0AAU7CCP6</accession>
<sequence length="385" mass="42306">MRRPPFHAVIVGNPECPRIERFQAAMVHAGLSPATIVAYRDLIAGRVGLEQFIREGTVLRIESPGRDFAVERAILAFGAGVEDDDGPTRLLRVEAEQLVPDKGRIWCPRQWYLGFRETLRLIDRQRAACPSHVTTSPTAAIEVMFDKVRCHDRLTRAAVSCPRGLGPVRSYEELRHRMVEAGIGRVFVKLAHGSSASGVVAFAADGRRQLAITTVEMVHEGGEPRLYNSRAIRRVENHREVAALIDALARERVQVERWVPKAGIAGHVFDLRVLVIAGRAEHVVVRMSRGPMTNLHLKNRRGDPAAVKARMLPEAWAAALGTCEAAAAQFPGCLHAGVDLLITPHFRHHAVLEVNAFGDLLHGATHRGVDPYSAEVAAMLAREAA</sequence>
<gene>
    <name evidence="1" type="ORF">V5E97_32060</name>
</gene>
<evidence type="ECO:0000313" key="1">
    <source>
        <dbReference type="EMBL" id="XBH02910.1"/>
    </source>
</evidence>
<name>A0AAU7CCP6_9BACT</name>
<dbReference type="InterPro" id="IPR047778">
    <property type="entry name" value="STM4014-like"/>
</dbReference>
<proteinExistence type="predicted"/>
<organism evidence="1">
    <name type="scientific">Singulisphaera sp. Ch08</name>
    <dbReference type="NCBI Taxonomy" id="3120278"/>
    <lineage>
        <taxon>Bacteria</taxon>
        <taxon>Pseudomonadati</taxon>
        <taxon>Planctomycetota</taxon>
        <taxon>Planctomycetia</taxon>
        <taxon>Isosphaerales</taxon>
        <taxon>Isosphaeraceae</taxon>
        <taxon>Singulisphaera</taxon>
    </lineage>
</organism>
<dbReference type="AlphaFoldDB" id="A0AAU7CCP6"/>
<dbReference type="Gene3D" id="3.30.470.20">
    <property type="entry name" value="ATP-grasp fold, B domain"/>
    <property type="match status" value="1"/>
</dbReference>